<evidence type="ECO:0000313" key="3">
    <source>
        <dbReference type="EMBL" id="ETN70730.1"/>
    </source>
</evidence>
<dbReference type="STRING" id="51031.W2SM66"/>
<dbReference type="EMBL" id="KI668902">
    <property type="protein sequence ID" value="ETN70730.1"/>
    <property type="molecule type" value="Genomic_DNA"/>
</dbReference>
<keyword evidence="4" id="KW-1185">Reference proteome</keyword>
<feature type="compositionally biased region" description="Polar residues" evidence="1">
    <location>
        <begin position="218"/>
        <end position="227"/>
    </location>
</feature>
<feature type="compositionally biased region" description="Basic and acidic residues" evidence="1">
    <location>
        <begin position="1369"/>
        <end position="1383"/>
    </location>
</feature>
<feature type="compositionally biased region" description="Basic and acidic residues" evidence="1">
    <location>
        <begin position="1416"/>
        <end position="1439"/>
    </location>
</feature>
<feature type="compositionally biased region" description="Polar residues" evidence="1">
    <location>
        <begin position="1206"/>
        <end position="1221"/>
    </location>
</feature>
<feature type="compositionally biased region" description="Polar residues" evidence="1">
    <location>
        <begin position="1071"/>
        <end position="1105"/>
    </location>
</feature>
<feature type="compositionally biased region" description="Low complexity" evidence="1">
    <location>
        <begin position="838"/>
        <end position="847"/>
    </location>
</feature>
<feature type="compositionally biased region" description="Low complexity" evidence="1">
    <location>
        <begin position="190"/>
        <end position="207"/>
    </location>
</feature>
<feature type="compositionally biased region" description="Polar residues" evidence="1">
    <location>
        <begin position="1153"/>
        <end position="1179"/>
    </location>
</feature>
<feature type="compositionally biased region" description="Polar residues" evidence="1">
    <location>
        <begin position="1228"/>
        <end position="1240"/>
    </location>
</feature>
<sequence length="1830" mass="193483">MKGITIAFLTLLIISIQLQLLYHRSQQSQPTSRNDPLPRPQKVNYQPPKRTQQCHLQDSHPVLLPLPPQKSHQRVPALKGFLALRLEQLKHSAPPLFLAPVTSPARLLKQSLLRLPKNSVAPAPSRTFCSHRLMVTHGFPTNFITIDNDLGKTTPSTTAQSVVLEFLTPDDKNDLKINVPSSAGTREPELTSSQSPTPQQEESSSTPTEDEKSPTTSIDVNEATTLSPLPDVKKESTTPKISTKPKDADSSGTTDRNPIMSQITTVPLDKSTLKEISTSFSVSPLIASSSTSRSSTELTSEPGISAQTTDLLSSPSINPTSNTTTEAGESHSERVTTPGQETSPNESTEATAPSTASRSFVTTSRDATNATPPTTLTVTVEIELHNQSTSKADVTLEEKTTTSHNINLPDNPEKTIEKTESSPMTTQPTKIKTDVSTQPNQTKANDVTKDDFGMVTESFVPTRTSSSSATTLSEIELLPKPDELVLIDGQIKVRHPNKQTKLPVLSTTSINEPNVGETSPTTEPVPSSFTVLSTGEHPASSQTSVQTTLKNEMSTEQTITTKSISENSTGSTFNIGTTTQKALREITATELKTETTETAPVPQDLATVDFESLSQSTKLTTHTPTNEPDKGILNAETKAKSTVRPQKEHLSTSEPDEDRISDLSTTERTKTSTSLPEEEKTSSTSTEPLREISGDIVARAPTSAKSNSTTSPKSSNVVPESLTTRPDEIKTTAKPGGEEPPVTIQEEAKTTQEPGEIDSHISTVTASEENHSTTSGDLKPLVTEPGGEETTSNTGVPGTSQSSLMGARREEITPKSSGPSGPENFVTEPEEEQTTSAPSQPESQEPSTRALIPEGEDTTPMSGGPESSATGRNEEQTTQSGDTGDLQSSPTGGQTTPGTAHPGSREPSAEDLGTGREGTTPNTAREEETTPNPDGTEPPGTESGEEQTTPNSGITRGEQLSVTGPGGKQTTLENGQPGAREPSTEVNGPEGKDTTPRSGGTEPSGSGKGSKHNTPTVTGRGSQEVSATKPGVEQTTPNSAESESAKSSPTTMAETTSKSEGKDTTPKSGGPETSVTGPAEEQTTPKSGDTENLQSSPTGGQTTAGTVHLESREPSIEDLGPRREGTTPKNAKKEEITPKSGGAEPSVTGPGIKQTTPKSTLTDESESSPTAIVGTTSKSGHPDSQESSTRTPIPEGEETTPKSGGPETSVTRPSEEQTTLKSGDAGDLQSSPTGEQTTPRTVRPGSREPSAEGLGPGGEETTRSTKGEKKTTPKSGGGKPSVAVPGEEITPHPGPPENRKPSTEEPSPEGKDTIPPSSGTEPLMTVSTEQTTPESGGPGGKEHSVTGSARNRLHQSLISLKVENLLVKDPVHEERAVHQRPGEEPTTPKAGGPGGKQLSVTEPGRKQTTPEPGQPESREHPSEGPGTKRGETTPKRLGEGKTTSKPAGTDHSTTWQGREQVTPEPDQPAGREPSTEGPGSEVEKTTPKSNGVEPFVTGKGSKDNIPMVTGPGGQEVSVTGPGMEQTTLSAETESMEPSSIVEEQTTPKPGHLESREPSTGARVPTVEETTAKFGKEEPTTLNSDGPQPSVTVTKNQQTTLKPKNQKSSTEEPGAGEKQITTKSGGPGGPKLSPTESGGEKTTPETRNPETRKPFTEGLRREEETTPKSGKQARSETVPRGDQTTPNSDQSENRRSSTETLGPRGKQTKPKSAGPEASVTAPGQELTTPRTEEIGAQKTPVTEQRGEQTTPSPDQSNGQNTLTRSGLTKTSTPPNSRLESTMVKDHPLDLRQMKSLKSAQQQRRSFLRLNIFYPLVQLKQDLIQQLLDSPL</sequence>
<feature type="compositionally biased region" description="Polar residues" evidence="1">
    <location>
        <begin position="335"/>
        <end position="366"/>
    </location>
</feature>
<name>W2SM66_NECAM</name>
<feature type="compositionally biased region" description="Polar residues" evidence="1">
    <location>
        <begin position="859"/>
        <end position="886"/>
    </location>
</feature>
<feature type="compositionally biased region" description="Basic and acidic residues" evidence="1">
    <location>
        <begin position="1297"/>
        <end position="1312"/>
    </location>
</feature>
<organism evidence="3 4">
    <name type="scientific">Necator americanus</name>
    <name type="common">Human hookworm</name>
    <dbReference type="NCBI Taxonomy" id="51031"/>
    <lineage>
        <taxon>Eukaryota</taxon>
        <taxon>Metazoa</taxon>
        <taxon>Ecdysozoa</taxon>
        <taxon>Nematoda</taxon>
        <taxon>Chromadorea</taxon>
        <taxon>Rhabditida</taxon>
        <taxon>Rhabditina</taxon>
        <taxon>Rhabditomorpha</taxon>
        <taxon>Strongyloidea</taxon>
        <taxon>Ancylostomatidae</taxon>
        <taxon>Bunostominae</taxon>
        <taxon>Necator</taxon>
    </lineage>
</organism>
<dbReference type="Proteomes" id="UP000053676">
    <property type="component" value="Unassembled WGS sequence"/>
</dbReference>
<feature type="compositionally biased region" description="Low complexity" evidence="1">
    <location>
        <begin position="933"/>
        <end position="950"/>
    </location>
</feature>
<feature type="compositionally biased region" description="Basic and acidic residues" evidence="1">
    <location>
        <begin position="1637"/>
        <end position="1665"/>
    </location>
</feature>
<feature type="signal peptide" evidence="2">
    <location>
        <begin position="1"/>
        <end position="23"/>
    </location>
</feature>
<proteinExistence type="predicted"/>
<feature type="compositionally biased region" description="Polar residues" evidence="1">
    <location>
        <begin position="1441"/>
        <end position="1459"/>
    </location>
</feature>
<feature type="compositionally biased region" description="Polar residues" evidence="1">
    <location>
        <begin position="1524"/>
        <end position="1547"/>
    </location>
</feature>
<protein>
    <submittedName>
        <fullName evidence="3">Uncharacterized protein</fullName>
    </submittedName>
</protein>
<feature type="compositionally biased region" description="Low complexity" evidence="1">
    <location>
        <begin position="288"/>
        <end position="300"/>
    </location>
</feature>
<feature type="compositionally biased region" description="Polar residues" evidence="1">
    <location>
        <begin position="1345"/>
        <end position="1358"/>
    </location>
</feature>
<dbReference type="KEGG" id="nai:NECAME_14567"/>
<accession>W2SM66</accession>
<feature type="compositionally biased region" description="Polar residues" evidence="1">
    <location>
        <begin position="1012"/>
        <end position="1026"/>
    </location>
</feature>
<feature type="compositionally biased region" description="Basic and acidic residues" evidence="1">
    <location>
        <begin position="1109"/>
        <end position="1137"/>
    </location>
</feature>
<feature type="compositionally biased region" description="Low complexity" evidence="1">
    <location>
        <begin position="887"/>
        <end position="899"/>
    </location>
</feature>
<dbReference type="OMA" id="TTCVCSN"/>
<evidence type="ECO:0000256" key="2">
    <source>
        <dbReference type="SAM" id="SignalP"/>
    </source>
</evidence>
<feature type="compositionally biased region" description="Basic and acidic residues" evidence="1">
    <location>
        <begin position="1260"/>
        <end position="1271"/>
    </location>
</feature>
<feature type="chain" id="PRO_5004825446" evidence="2">
    <location>
        <begin position="24"/>
        <end position="1830"/>
    </location>
</feature>
<feature type="region of interest" description="Disordered" evidence="1">
    <location>
        <begin position="173"/>
        <end position="266"/>
    </location>
</feature>
<feature type="compositionally biased region" description="Polar residues" evidence="1">
    <location>
        <begin position="1738"/>
        <end position="1778"/>
    </location>
</feature>
<evidence type="ECO:0000313" key="4">
    <source>
        <dbReference type="Proteomes" id="UP000053676"/>
    </source>
</evidence>
<feature type="compositionally biased region" description="Polar residues" evidence="1">
    <location>
        <begin position="250"/>
        <end position="265"/>
    </location>
</feature>
<feature type="compositionally biased region" description="Low complexity" evidence="1">
    <location>
        <begin position="313"/>
        <end position="325"/>
    </location>
</feature>
<feature type="compositionally biased region" description="Polar residues" evidence="1">
    <location>
        <begin position="789"/>
        <end position="804"/>
    </location>
</feature>
<evidence type="ECO:0000256" key="1">
    <source>
        <dbReference type="SAM" id="MobiDB-lite"/>
    </source>
</evidence>
<gene>
    <name evidence="3" type="ORF">NECAME_14567</name>
</gene>
<feature type="region of interest" description="Disordered" evidence="1">
    <location>
        <begin position="396"/>
        <end position="446"/>
    </location>
</feature>
<feature type="region of interest" description="Disordered" evidence="1">
    <location>
        <begin position="616"/>
        <end position="1784"/>
    </location>
</feature>
<feature type="region of interest" description="Disordered" evidence="1">
    <location>
        <begin position="509"/>
        <end position="573"/>
    </location>
</feature>
<dbReference type="OrthoDB" id="10692831at2759"/>
<feature type="compositionally biased region" description="Polar residues" evidence="1">
    <location>
        <begin position="1033"/>
        <end position="1056"/>
    </location>
</feature>
<feature type="region of interest" description="Disordered" evidence="1">
    <location>
        <begin position="283"/>
        <end position="372"/>
    </location>
</feature>
<feature type="compositionally biased region" description="Polar residues" evidence="1">
    <location>
        <begin position="421"/>
        <end position="445"/>
    </location>
</feature>
<feature type="region of interest" description="Disordered" evidence="1">
    <location>
        <begin position="27"/>
        <end position="51"/>
    </location>
</feature>
<keyword evidence="2" id="KW-0732">Signal</keyword>
<feature type="compositionally biased region" description="Polar residues" evidence="1">
    <location>
        <begin position="616"/>
        <end position="626"/>
    </location>
</feature>
<feature type="compositionally biased region" description="Basic and acidic residues" evidence="1">
    <location>
        <begin position="658"/>
        <end position="670"/>
    </location>
</feature>
<feature type="compositionally biased region" description="Polar residues" evidence="1">
    <location>
        <begin position="1579"/>
        <end position="1607"/>
    </location>
</feature>
<feature type="compositionally biased region" description="Basic and acidic residues" evidence="1">
    <location>
        <begin position="411"/>
        <end position="420"/>
    </location>
</feature>
<feature type="compositionally biased region" description="Polar residues" evidence="1">
    <location>
        <begin position="760"/>
        <end position="776"/>
    </location>
</feature>
<feature type="compositionally biased region" description="Basic and acidic residues" evidence="1">
    <location>
        <begin position="1569"/>
        <end position="1578"/>
    </location>
</feature>
<feature type="compositionally biased region" description="Polar residues" evidence="1">
    <location>
        <begin position="951"/>
        <end position="974"/>
    </location>
</feature>
<reference evidence="4" key="1">
    <citation type="journal article" date="2014" name="Nat. Genet.">
        <title>Genome of the human hookworm Necator americanus.</title>
        <authorList>
            <person name="Tang Y.T."/>
            <person name="Gao X."/>
            <person name="Rosa B.A."/>
            <person name="Abubucker S."/>
            <person name="Hallsworth-Pepin K."/>
            <person name="Martin J."/>
            <person name="Tyagi R."/>
            <person name="Heizer E."/>
            <person name="Zhang X."/>
            <person name="Bhonagiri-Palsikar V."/>
            <person name="Minx P."/>
            <person name="Warren W.C."/>
            <person name="Wang Q."/>
            <person name="Zhan B."/>
            <person name="Hotez P.J."/>
            <person name="Sternberg P.W."/>
            <person name="Dougall A."/>
            <person name="Gaze S.T."/>
            <person name="Mulvenna J."/>
            <person name="Sotillo J."/>
            <person name="Ranganathan S."/>
            <person name="Rabelo E.M."/>
            <person name="Wilson R.K."/>
            <person name="Felgner P.L."/>
            <person name="Bethony J."/>
            <person name="Hawdon J.M."/>
            <person name="Gasser R.B."/>
            <person name="Loukas A."/>
            <person name="Mitreva M."/>
        </authorList>
    </citation>
    <scope>NUCLEOTIDE SEQUENCE [LARGE SCALE GENOMIC DNA]</scope>
</reference>
<feature type="compositionally biased region" description="Low complexity" evidence="1">
    <location>
        <begin position="700"/>
        <end position="719"/>
    </location>
</feature>
<feature type="compositionally biased region" description="Polar residues" evidence="1">
    <location>
        <begin position="1315"/>
        <end position="1334"/>
    </location>
</feature>